<dbReference type="AlphaFoldDB" id="A0A7E4VZR5"/>
<comment type="subcellular location">
    <subcellularLocation>
        <location evidence="1">Mitochondrion</location>
    </subcellularLocation>
</comment>
<dbReference type="Proteomes" id="UP000492821">
    <property type="component" value="Unassembled WGS sequence"/>
</dbReference>
<dbReference type="PRINTS" id="PR00904">
    <property type="entry name" value="FRATAXIN"/>
</dbReference>
<evidence type="ECO:0000256" key="2">
    <source>
        <dbReference type="ARBA" id="ARBA00008183"/>
    </source>
</evidence>
<organism evidence="13 14">
    <name type="scientific">Panagrellus redivivus</name>
    <name type="common">Microworm</name>
    <dbReference type="NCBI Taxonomy" id="6233"/>
    <lineage>
        <taxon>Eukaryota</taxon>
        <taxon>Metazoa</taxon>
        <taxon>Ecdysozoa</taxon>
        <taxon>Nematoda</taxon>
        <taxon>Chromadorea</taxon>
        <taxon>Rhabditida</taxon>
        <taxon>Tylenchina</taxon>
        <taxon>Panagrolaimomorpha</taxon>
        <taxon>Panagrolaimoidea</taxon>
        <taxon>Panagrolaimidae</taxon>
        <taxon>Panagrellus</taxon>
    </lineage>
</organism>
<dbReference type="Pfam" id="PF01491">
    <property type="entry name" value="Frataxin_Cyay"/>
    <property type="match status" value="1"/>
</dbReference>
<proteinExistence type="inferred from homology"/>
<dbReference type="PROSITE" id="PS50810">
    <property type="entry name" value="FRATAXIN_2"/>
    <property type="match status" value="1"/>
</dbReference>
<keyword evidence="5" id="KW-0813">Transport</keyword>
<dbReference type="PANTHER" id="PTHR16821">
    <property type="entry name" value="FRATAXIN"/>
    <property type="match status" value="1"/>
</dbReference>
<dbReference type="EC" id="1.16.3.1" evidence="3"/>
<evidence type="ECO:0000256" key="8">
    <source>
        <dbReference type="ARBA" id="ARBA00023002"/>
    </source>
</evidence>
<reference evidence="13" key="1">
    <citation type="journal article" date="2013" name="Genetics">
        <title>The draft genome and transcriptome of Panagrellus redivivus are shaped by the harsh demands of a free-living lifestyle.</title>
        <authorList>
            <person name="Srinivasan J."/>
            <person name="Dillman A.R."/>
            <person name="Macchietto M.G."/>
            <person name="Heikkinen L."/>
            <person name="Lakso M."/>
            <person name="Fracchia K.M."/>
            <person name="Antoshechkin I."/>
            <person name="Mortazavi A."/>
            <person name="Wong G."/>
            <person name="Sternberg P.W."/>
        </authorList>
    </citation>
    <scope>NUCLEOTIDE SEQUENCE [LARGE SCALE GENOMIC DNA]</scope>
    <source>
        <strain evidence="13">MT8872</strain>
    </source>
</reference>
<protein>
    <recommendedName>
        <fullName evidence="3">ferroxidase</fullName>
        <ecNumber evidence="3">1.16.3.1</ecNumber>
    </recommendedName>
</protein>
<dbReference type="GO" id="GO:0006826">
    <property type="term" value="P:iron ion transport"/>
    <property type="evidence" value="ECO:0007669"/>
    <property type="project" value="UniProtKB-KW"/>
</dbReference>
<evidence type="ECO:0000313" key="13">
    <source>
        <dbReference type="Proteomes" id="UP000492821"/>
    </source>
</evidence>
<dbReference type="Gene3D" id="3.30.920.10">
    <property type="entry name" value="Frataxin/CyaY"/>
    <property type="match status" value="1"/>
</dbReference>
<keyword evidence="8" id="KW-0560">Oxidoreductase</keyword>
<sequence>MLARILRPNALRVLYPQYRAFSGPVSGNGSYDHVADETLEHLYDYLDQLPDFLNNAPPDYDVNYAMGVLTTRISSSVGTYVINKQSPNQQIWLSSPMSGPKRYDWTDSKWIYAHDGVSLHSLLQAEFEKIFEKERDKIKILELEEELKNLSS</sequence>
<dbReference type="GO" id="GO:0016226">
    <property type="term" value="P:iron-sulfur cluster assembly"/>
    <property type="evidence" value="ECO:0007669"/>
    <property type="project" value="InterPro"/>
</dbReference>
<evidence type="ECO:0000256" key="10">
    <source>
        <dbReference type="ARBA" id="ARBA00023065"/>
    </source>
</evidence>
<dbReference type="GO" id="GO:0008199">
    <property type="term" value="F:ferric iron binding"/>
    <property type="evidence" value="ECO:0007669"/>
    <property type="project" value="InterPro"/>
</dbReference>
<evidence type="ECO:0000256" key="7">
    <source>
        <dbReference type="ARBA" id="ARBA00022946"/>
    </source>
</evidence>
<dbReference type="SUPFAM" id="SSF55387">
    <property type="entry name" value="Frataxin/Nqo15-like"/>
    <property type="match status" value="1"/>
</dbReference>
<dbReference type="GO" id="GO:0005739">
    <property type="term" value="C:mitochondrion"/>
    <property type="evidence" value="ECO:0007669"/>
    <property type="project" value="UniProtKB-SubCell"/>
</dbReference>
<keyword evidence="10" id="KW-0406">Ion transport</keyword>
<dbReference type="PANTHER" id="PTHR16821:SF2">
    <property type="entry name" value="FRATAXIN, MITOCHONDRIAL"/>
    <property type="match status" value="1"/>
</dbReference>
<evidence type="ECO:0000256" key="11">
    <source>
        <dbReference type="ARBA" id="ARBA00023128"/>
    </source>
</evidence>
<reference evidence="14" key="2">
    <citation type="submission" date="2020-10" db="UniProtKB">
        <authorList>
            <consortium name="WormBaseParasite"/>
        </authorList>
    </citation>
    <scope>IDENTIFICATION</scope>
</reference>
<dbReference type="GO" id="GO:0008198">
    <property type="term" value="F:ferrous iron binding"/>
    <property type="evidence" value="ECO:0007669"/>
    <property type="project" value="TreeGrafter"/>
</dbReference>
<dbReference type="GO" id="GO:0034986">
    <property type="term" value="F:iron chaperone activity"/>
    <property type="evidence" value="ECO:0007669"/>
    <property type="project" value="TreeGrafter"/>
</dbReference>
<dbReference type="GO" id="GO:0004322">
    <property type="term" value="F:ferroxidase activity"/>
    <property type="evidence" value="ECO:0007669"/>
    <property type="project" value="UniProtKB-EC"/>
</dbReference>
<evidence type="ECO:0000256" key="1">
    <source>
        <dbReference type="ARBA" id="ARBA00004173"/>
    </source>
</evidence>
<evidence type="ECO:0000256" key="9">
    <source>
        <dbReference type="ARBA" id="ARBA00023004"/>
    </source>
</evidence>
<name>A0A7E4VZR5_PANRE</name>
<accession>A0A7E4VZR5</accession>
<keyword evidence="9" id="KW-0408">Iron</keyword>
<dbReference type="GO" id="GO:0051537">
    <property type="term" value="F:2 iron, 2 sulfur cluster binding"/>
    <property type="evidence" value="ECO:0007669"/>
    <property type="project" value="TreeGrafter"/>
</dbReference>
<evidence type="ECO:0000256" key="6">
    <source>
        <dbReference type="ARBA" id="ARBA00022496"/>
    </source>
</evidence>
<dbReference type="InterPro" id="IPR017789">
    <property type="entry name" value="Frataxin"/>
</dbReference>
<evidence type="ECO:0000256" key="12">
    <source>
        <dbReference type="ARBA" id="ARBA00047990"/>
    </source>
</evidence>
<evidence type="ECO:0000313" key="14">
    <source>
        <dbReference type="WBParaSite" id="Pan_g5372.t1"/>
    </source>
</evidence>
<comment type="similarity">
    <text evidence="2">Belongs to the frataxin family.</text>
</comment>
<evidence type="ECO:0000256" key="3">
    <source>
        <dbReference type="ARBA" id="ARBA00013107"/>
    </source>
</evidence>
<dbReference type="PROSITE" id="PS01344">
    <property type="entry name" value="FRATAXIN_1"/>
    <property type="match status" value="1"/>
</dbReference>
<keyword evidence="4" id="KW-0409">Iron storage</keyword>
<dbReference type="WBParaSite" id="Pan_g5372.t1">
    <property type="protein sequence ID" value="Pan_g5372.t1"/>
    <property type="gene ID" value="Pan_g5372"/>
</dbReference>
<dbReference type="GO" id="GO:0006879">
    <property type="term" value="P:intracellular iron ion homeostasis"/>
    <property type="evidence" value="ECO:0007669"/>
    <property type="project" value="UniProtKB-KW"/>
</dbReference>
<dbReference type="NCBIfam" id="TIGR03421">
    <property type="entry name" value="FeS_CyaY"/>
    <property type="match status" value="1"/>
</dbReference>
<dbReference type="InterPro" id="IPR036524">
    <property type="entry name" value="Frataxin/CyaY_sf"/>
</dbReference>
<evidence type="ECO:0000256" key="5">
    <source>
        <dbReference type="ARBA" id="ARBA00022448"/>
    </source>
</evidence>
<dbReference type="NCBIfam" id="TIGR03422">
    <property type="entry name" value="mito_frataxin"/>
    <property type="match status" value="1"/>
</dbReference>
<keyword evidence="7" id="KW-0809">Transit peptide</keyword>
<comment type="catalytic activity">
    <reaction evidence="12">
        <text>4 Fe(2+) + O2 + 4 H(+) = 4 Fe(3+) + 2 H2O</text>
        <dbReference type="Rhea" id="RHEA:11148"/>
        <dbReference type="ChEBI" id="CHEBI:15377"/>
        <dbReference type="ChEBI" id="CHEBI:15378"/>
        <dbReference type="ChEBI" id="CHEBI:15379"/>
        <dbReference type="ChEBI" id="CHEBI:29033"/>
        <dbReference type="ChEBI" id="CHEBI:29034"/>
        <dbReference type="EC" id="1.16.3.1"/>
    </reaction>
</comment>
<dbReference type="SMART" id="SM01219">
    <property type="entry name" value="Frataxin_Cyay"/>
    <property type="match status" value="1"/>
</dbReference>
<dbReference type="InterPro" id="IPR002908">
    <property type="entry name" value="Frataxin/CyaY"/>
</dbReference>
<evidence type="ECO:0000256" key="4">
    <source>
        <dbReference type="ARBA" id="ARBA00022434"/>
    </source>
</evidence>
<dbReference type="InterPro" id="IPR020895">
    <property type="entry name" value="Frataxin_CS"/>
</dbReference>
<keyword evidence="6" id="KW-0410">Iron transport</keyword>
<keyword evidence="11" id="KW-0496">Mitochondrion</keyword>
<keyword evidence="13" id="KW-1185">Reference proteome</keyword>